<evidence type="ECO:0000313" key="3">
    <source>
        <dbReference type="Proteomes" id="UP001596174"/>
    </source>
</evidence>
<protein>
    <submittedName>
        <fullName evidence="2">GNAT family N-acetyltransferase</fullName>
    </submittedName>
</protein>
<dbReference type="SUPFAM" id="SSF55729">
    <property type="entry name" value="Acyl-CoA N-acyltransferases (Nat)"/>
    <property type="match status" value="1"/>
</dbReference>
<proteinExistence type="predicted"/>
<dbReference type="Pfam" id="PF00583">
    <property type="entry name" value="Acetyltransf_1"/>
    <property type="match status" value="1"/>
</dbReference>
<dbReference type="EMBL" id="JBHSQJ010000002">
    <property type="protein sequence ID" value="MFC5905719.1"/>
    <property type="molecule type" value="Genomic_DNA"/>
</dbReference>
<gene>
    <name evidence="2" type="ORF">ACFP3V_00575</name>
</gene>
<comment type="caution">
    <text evidence="2">The sequence shown here is derived from an EMBL/GenBank/DDBJ whole genome shotgun (WGS) entry which is preliminary data.</text>
</comment>
<dbReference type="PROSITE" id="PS51186">
    <property type="entry name" value="GNAT"/>
    <property type="match status" value="1"/>
</dbReference>
<reference evidence="3" key="1">
    <citation type="journal article" date="2019" name="Int. J. Syst. Evol. Microbiol.">
        <title>The Global Catalogue of Microorganisms (GCM) 10K type strain sequencing project: providing services to taxonomists for standard genome sequencing and annotation.</title>
        <authorList>
            <consortium name="The Broad Institute Genomics Platform"/>
            <consortium name="The Broad Institute Genome Sequencing Center for Infectious Disease"/>
            <person name="Wu L."/>
            <person name="Ma J."/>
        </authorList>
    </citation>
    <scope>NUCLEOTIDE SEQUENCE [LARGE SCALE GENOMIC DNA]</scope>
    <source>
        <strain evidence="3">JCM 4816</strain>
    </source>
</reference>
<dbReference type="InterPro" id="IPR016181">
    <property type="entry name" value="Acyl_CoA_acyltransferase"/>
</dbReference>
<organism evidence="2 3">
    <name type="scientific">Streptacidiphilus monticola</name>
    <dbReference type="NCBI Taxonomy" id="2161674"/>
    <lineage>
        <taxon>Bacteria</taxon>
        <taxon>Bacillati</taxon>
        <taxon>Actinomycetota</taxon>
        <taxon>Actinomycetes</taxon>
        <taxon>Kitasatosporales</taxon>
        <taxon>Streptomycetaceae</taxon>
        <taxon>Streptacidiphilus</taxon>
    </lineage>
</organism>
<name>A0ABW1FW97_9ACTN</name>
<keyword evidence="3" id="KW-1185">Reference proteome</keyword>
<dbReference type="RefSeq" id="WP_380578435.1">
    <property type="nucleotide sequence ID" value="NZ_JBHSQJ010000002.1"/>
</dbReference>
<evidence type="ECO:0000313" key="2">
    <source>
        <dbReference type="EMBL" id="MFC5905719.1"/>
    </source>
</evidence>
<dbReference type="InterPro" id="IPR000182">
    <property type="entry name" value="GNAT_dom"/>
</dbReference>
<feature type="domain" description="N-acetyltransferase" evidence="1">
    <location>
        <begin position="141"/>
        <end position="275"/>
    </location>
</feature>
<evidence type="ECO:0000259" key="1">
    <source>
        <dbReference type="PROSITE" id="PS51186"/>
    </source>
</evidence>
<dbReference type="Proteomes" id="UP001596174">
    <property type="component" value="Unassembled WGS sequence"/>
</dbReference>
<dbReference type="Gene3D" id="3.40.630.30">
    <property type="match status" value="1"/>
</dbReference>
<sequence length="282" mass="30392">MNHGWQLTEDVEEFLTAAGAFLEADALAHTVLLSVSEAVRLHGPFTFDGTAPARFGHRTAADGTVVAAFVRTPPRAVLLSTMDDESARSLAALLPDVPGATGPAAVARAFADATGRPWRVHRNERLFRLTELTEPGPTPAGRARPATAADVPLVAAWLADFAAFIGERPVRDWTAQAERRVASGRLLLWETDGRPVSMVGWTPPLAGHIRIAPVYTPPRDRARGYAGAAVHAACRQLDTELLLFTDLANPTSNALYHRVGFRPLADHTELIFPAQPPRGARL</sequence>
<accession>A0ABW1FW97</accession>